<dbReference type="InterPro" id="IPR005814">
    <property type="entry name" value="Aminotrans_3"/>
</dbReference>
<dbReference type="EMBL" id="JACXYZ010000001">
    <property type="protein sequence ID" value="MBD3924543.1"/>
    <property type="molecule type" value="Genomic_DNA"/>
</dbReference>
<keyword evidence="4" id="KW-0032">Aminotransferase</keyword>
<dbReference type="RefSeq" id="WP_191194304.1">
    <property type="nucleotide sequence ID" value="NZ_JACXYZ010000001.1"/>
</dbReference>
<keyword evidence="4" id="KW-0808">Transferase</keyword>
<keyword evidence="2 3" id="KW-0663">Pyridoxal phosphate</keyword>
<evidence type="ECO:0000256" key="2">
    <source>
        <dbReference type="ARBA" id="ARBA00022898"/>
    </source>
</evidence>
<dbReference type="Pfam" id="PF00202">
    <property type="entry name" value="Aminotran_3"/>
    <property type="match status" value="1"/>
</dbReference>
<dbReference type="InterPro" id="IPR049704">
    <property type="entry name" value="Aminotrans_3_PPA_site"/>
</dbReference>
<comment type="caution">
    <text evidence="4">The sequence shown here is derived from an EMBL/GenBank/DDBJ whole genome shotgun (WGS) entry which is preliminary data.</text>
</comment>
<dbReference type="PANTHER" id="PTHR43094:SF1">
    <property type="entry name" value="AMINOTRANSFERASE CLASS-III"/>
    <property type="match status" value="1"/>
</dbReference>
<reference evidence="4 5" key="1">
    <citation type="submission" date="2020-09" db="EMBL/GenBank/DDBJ databases">
        <title>novel species in genus Nocardioides.</title>
        <authorList>
            <person name="Zhang G."/>
        </authorList>
    </citation>
    <scope>NUCLEOTIDE SEQUENCE [LARGE SCALE GENOMIC DNA]</scope>
    <source>
        <strain evidence="4 5">KCTC 39551</strain>
    </source>
</reference>
<accession>A0ABR8N8S6</accession>
<organism evidence="4 5">
    <name type="scientific">Nocardioides cavernae</name>
    <dbReference type="NCBI Taxonomy" id="1921566"/>
    <lineage>
        <taxon>Bacteria</taxon>
        <taxon>Bacillati</taxon>
        <taxon>Actinomycetota</taxon>
        <taxon>Actinomycetes</taxon>
        <taxon>Propionibacteriales</taxon>
        <taxon>Nocardioidaceae</taxon>
        <taxon>Nocardioides</taxon>
    </lineage>
</organism>
<sequence length="452" mass="48363">MTDVLSGTTDLASTYDPQRAYELDRAHVFHSWSAQAEISPMVVTRAEGSHVWDGDGRRYLDFSSQLVFTNLGHQHPRIVAAIREQAEHLCTIAPAVANGTRSEAARLIASHTPGDLDHVFFTNGGADANEHAVRMARLHTGRHKVLTTYRSYHGGTHLAVNMTGDPRRWASDHGSAGTVHFFGPFLYRSAFHATTEAEECERALEHLEQVVALEGPSTVAAIVLEAIPGTAGIMVPPPGYLAGVREICDRHGIVLVADEVMSGFGRAGRWFAVEHGGVVPDLLTFAKGVNSGYVPLGGVAISDAIHATFAHRTYPGGLTYSGHPLACAAAVATIRTMEDDDVVGRADRLGAEVLGPGLRELADRHEWIGEVRGTGAFWALELVSDRETRAPLAPYGGSSPEVAAVVKGCQERGMLPFVNYNRIHVVPPLTTTDEEAREGLAILDAALAAAAG</sequence>
<evidence type="ECO:0000256" key="1">
    <source>
        <dbReference type="ARBA" id="ARBA00008954"/>
    </source>
</evidence>
<evidence type="ECO:0000256" key="3">
    <source>
        <dbReference type="RuleBase" id="RU003560"/>
    </source>
</evidence>
<proteinExistence type="inferred from homology"/>
<dbReference type="Gene3D" id="3.90.1150.10">
    <property type="entry name" value="Aspartate Aminotransferase, domain 1"/>
    <property type="match status" value="1"/>
</dbReference>
<dbReference type="CDD" id="cd00610">
    <property type="entry name" value="OAT_like"/>
    <property type="match status" value="1"/>
</dbReference>
<dbReference type="InterPro" id="IPR015424">
    <property type="entry name" value="PyrdxlP-dep_Trfase"/>
</dbReference>
<dbReference type="SUPFAM" id="SSF53383">
    <property type="entry name" value="PLP-dependent transferases"/>
    <property type="match status" value="1"/>
</dbReference>
<dbReference type="InterPro" id="IPR015421">
    <property type="entry name" value="PyrdxlP-dep_Trfase_major"/>
</dbReference>
<protein>
    <submittedName>
        <fullName evidence="4">Aspartate aminotransferase family protein</fullName>
    </submittedName>
</protein>
<dbReference type="Proteomes" id="UP000618818">
    <property type="component" value="Unassembled WGS sequence"/>
</dbReference>
<dbReference type="Gene3D" id="3.40.640.10">
    <property type="entry name" value="Type I PLP-dependent aspartate aminotransferase-like (Major domain)"/>
    <property type="match status" value="1"/>
</dbReference>
<evidence type="ECO:0000313" key="4">
    <source>
        <dbReference type="EMBL" id="MBD3924543.1"/>
    </source>
</evidence>
<keyword evidence="5" id="KW-1185">Reference proteome</keyword>
<comment type="similarity">
    <text evidence="1 3">Belongs to the class-III pyridoxal-phosphate-dependent aminotransferase family.</text>
</comment>
<name>A0ABR8N8S6_9ACTN</name>
<evidence type="ECO:0000313" key="5">
    <source>
        <dbReference type="Proteomes" id="UP000618818"/>
    </source>
</evidence>
<dbReference type="PROSITE" id="PS00600">
    <property type="entry name" value="AA_TRANSFER_CLASS_3"/>
    <property type="match status" value="1"/>
</dbReference>
<dbReference type="InterPro" id="IPR015422">
    <property type="entry name" value="PyrdxlP-dep_Trfase_small"/>
</dbReference>
<dbReference type="GO" id="GO:0008483">
    <property type="term" value="F:transaminase activity"/>
    <property type="evidence" value="ECO:0007669"/>
    <property type="project" value="UniProtKB-KW"/>
</dbReference>
<gene>
    <name evidence="4" type="ORF">IEZ26_07930</name>
</gene>
<dbReference type="PANTHER" id="PTHR43094">
    <property type="entry name" value="AMINOTRANSFERASE"/>
    <property type="match status" value="1"/>
</dbReference>
<dbReference type="NCBIfam" id="NF004718">
    <property type="entry name" value="PRK06062.1"/>
    <property type="match status" value="1"/>
</dbReference>